<dbReference type="Pfam" id="PF00486">
    <property type="entry name" value="Trans_reg_C"/>
    <property type="match status" value="1"/>
</dbReference>
<accession>A0ABY0TES8</accession>
<keyword evidence="2" id="KW-0067">ATP-binding</keyword>
<evidence type="ECO:0000259" key="5">
    <source>
        <dbReference type="PROSITE" id="PS51755"/>
    </source>
</evidence>
<dbReference type="Gene3D" id="1.25.40.10">
    <property type="entry name" value="Tetratricopeptide repeat domain"/>
    <property type="match status" value="2"/>
</dbReference>
<feature type="DNA-binding region" description="OmpR/PhoB-type" evidence="4">
    <location>
        <begin position="7"/>
        <end position="105"/>
    </location>
</feature>
<keyword evidence="1" id="KW-0547">Nucleotide-binding</keyword>
<dbReference type="SUPFAM" id="SSF46894">
    <property type="entry name" value="C-terminal effector domain of the bipartite response regulators"/>
    <property type="match status" value="1"/>
</dbReference>
<feature type="domain" description="OmpR/PhoB-type" evidence="5">
    <location>
        <begin position="7"/>
        <end position="105"/>
    </location>
</feature>
<sequence>MDTGIQTSYWKFHSFKLDKANAILWHDDQVVPLRPKNFAALCYLIERHGQLVTKDELLDSVWQHRHVGESVLKVCINELRQALGDDARAPVYLVTVARRGYRFIAPVTKINPSEKTGEFAEKSPAGIRRATPPGNRANWWIGRETAQAQLLAIWQHSLKGLRQIAFLTGEPGIGKTTLIEMFLNEISNDAPLVLRMRCVEHFGQGEALLPMIEAIEKHCRAPEGVKMIELLHRHAPIWLAQLPSVLQPEEREALQREIFGASRERMIREGCELLETLSKDAPLILVLEDLHWSDHATLDFLGLLARRSESAALLVLASYRPVDAALQAHSVALVHRELQLREMSYEIAIDPFSADEVKDFLTRRFPAMEMPDSVSQALFVRTGGHPLFVSNLIEYLVNQHQHWPSARELMVDKALPDTIRRVIEREIERLSPDERRVLDVASVIGSHFSVILLGAVLDMEITDVDRCCDALVRRGQILIPDGMEQDSQGDVVGHYAFRHALYVEVLYQRFAPGQIIRLHLRIGECLEKVHGRLNLKHAAELALHFEKGWDWIRAVHYLTLSAANAAHRFANHQAYDYLVRALGMIDQLPAGQQVETRIDLLKQSSAIRRSLGDMAGAKADLENMLATARTSGSSRAEVLALIELSRVLVWLDRRQCLELAEQALVRSKDLDDKILQSVVKGMWGGLNLLFGQWRDDCASACREAMDVARASANPQLLHARLTQHIYIELLASRYRSAWATAEEALALSRTLGDGYMFIVGHYYCGLALLHLGEWQKLRKVAEESRRAFESNCNDANLPLRLHRQIMMAWLHVEACDFAGAKTYCEEAPSENSGPWATYISAHFSAIRGRALLGLGDYKGAIRCFEIFFQAEKNESLPLSRNYSFPACQGACEAWLSLGEFGKARYYAQRLHDLSAGAPENTYLALSYSLFAEIAIKENVLDEADSQIAEALAIVESTEIPLAAWRAYATAAKFYHLRGEALRANEYEFKKQSAVEKLLASLQDADPLRKHLSNFVEMNTLCGYRAQKRNNGTSSHGNIFCDAV</sequence>
<dbReference type="Proteomes" id="UP000183471">
    <property type="component" value="Unassembled WGS sequence"/>
</dbReference>
<evidence type="ECO:0000256" key="3">
    <source>
        <dbReference type="ARBA" id="ARBA00023125"/>
    </source>
</evidence>
<dbReference type="Gene3D" id="3.40.50.300">
    <property type="entry name" value="P-loop containing nucleotide triphosphate hydrolases"/>
    <property type="match status" value="1"/>
</dbReference>
<evidence type="ECO:0000256" key="1">
    <source>
        <dbReference type="ARBA" id="ARBA00022741"/>
    </source>
</evidence>
<dbReference type="PANTHER" id="PTHR16305:SF28">
    <property type="entry name" value="GUANYLATE CYCLASE DOMAIN-CONTAINING PROTEIN"/>
    <property type="match status" value="1"/>
</dbReference>
<dbReference type="InterPro" id="IPR041664">
    <property type="entry name" value="AAA_16"/>
</dbReference>
<evidence type="ECO:0000313" key="6">
    <source>
        <dbReference type="EMBL" id="SDQ72022.1"/>
    </source>
</evidence>
<dbReference type="InterPro" id="IPR016032">
    <property type="entry name" value="Sig_transdc_resp-reg_C-effctor"/>
</dbReference>
<keyword evidence="7" id="KW-1185">Reference proteome</keyword>
<dbReference type="Pfam" id="PF13191">
    <property type="entry name" value="AAA_16"/>
    <property type="match status" value="1"/>
</dbReference>
<protein>
    <submittedName>
        <fullName evidence="6">Transcriptional regulatory protein, C terminal</fullName>
    </submittedName>
</protein>
<dbReference type="EMBL" id="FNKY01000001">
    <property type="protein sequence ID" value="SDQ72022.1"/>
    <property type="molecule type" value="Genomic_DNA"/>
</dbReference>
<gene>
    <name evidence="6" type="ORF">SAMN05216402_2006</name>
</gene>
<organism evidence="6 7">
    <name type="scientific">Nitrosospira multiformis</name>
    <dbReference type="NCBI Taxonomy" id="1231"/>
    <lineage>
        <taxon>Bacteria</taxon>
        <taxon>Pseudomonadati</taxon>
        <taxon>Pseudomonadota</taxon>
        <taxon>Betaproteobacteria</taxon>
        <taxon>Nitrosomonadales</taxon>
        <taxon>Nitrosomonadaceae</taxon>
        <taxon>Nitrosospira</taxon>
    </lineage>
</organism>
<comment type="caution">
    <text evidence="6">The sequence shown here is derived from an EMBL/GenBank/DDBJ whole genome shotgun (WGS) entry which is preliminary data.</text>
</comment>
<dbReference type="SUPFAM" id="SSF52540">
    <property type="entry name" value="P-loop containing nucleoside triphosphate hydrolases"/>
    <property type="match status" value="1"/>
</dbReference>
<dbReference type="CDD" id="cd00383">
    <property type="entry name" value="trans_reg_C"/>
    <property type="match status" value="1"/>
</dbReference>
<proteinExistence type="predicted"/>
<dbReference type="PROSITE" id="PS51755">
    <property type="entry name" value="OMPR_PHOB"/>
    <property type="match status" value="1"/>
</dbReference>
<dbReference type="PANTHER" id="PTHR16305">
    <property type="entry name" value="TESTICULAR SOLUBLE ADENYLYL CYCLASE"/>
    <property type="match status" value="1"/>
</dbReference>
<dbReference type="RefSeq" id="WP_074632170.1">
    <property type="nucleotide sequence ID" value="NZ_FNKY01000001.1"/>
</dbReference>
<dbReference type="InterPro" id="IPR036388">
    <property type="entry name" value="WH-like_DNA-bd_sf"/>
</dbReference>
<dbReference type="InterPro" id="IPR011990">
    <property type="entry name" value="TPR-like_helical_dom_sf"/>
</dbReference>
<evidence type="ECO:0000313" key="7">
    <source>
        <dbReference type="Proteomes" id="UP000183471"/>
    </source>
</evidence>
<dbReference type="InterPro" id="IPR001867">
    <property type="entry name" value="OmpR/PhoB-type_DNA-bd"/>
</dbReference>
<dbReference type="Gene3D" id="1.10.10.10">
    <property type="entry name" value="Winged helix-like DNA-binding domain superfamily/Winged helix DNA-binding domain"/>
    <property type="match status" value="1"/>
</dbReference>
<dbReference type="SUPFAM" id="SSF48452">
    <property type="entry name" value="TPR-like"/>
    <property type="match status" value="2"/>
</dbReference>
<evidence type="ECO:0000256" key="2">
    <source>
        <dbReference type="ARBA" id="ARBA00022840"/>
    </source>
</evidence>
<dbReference type="SMART" id="SM00862">
    <property type="entry name" value="Trans_reg_C"/>
    <property type="match status" value="1"/>
</dbReference>
<reference evidence="6 7" key="1">
    <citation type="submission" date="2016-10" db="EMBL/GenBank/DDBJ databases">
        <authorList>
            <person name="Varghese N."/>
            <person name="Submissions S."/>
        </authorList>
    </citation>
    <scope>NUCLEOTIDE SEQUENCE [LARGE SCALE GENOMIC DNA]</scope>
    <source>
        <strain evidence="6 7">Nl1</strain>
    </source>
</reference>
<dbReference type="InterPro" id="IPR027417">
    <property type="entry name" value="P-loop_NTPase"/>
</dbReference>
<keyword evidence="3 4" id="KW-0238">DNA-binding</keyword>
<evidence type="ECO:0000256" key="4">
    <source>
        <dbReference type="PROSITE-ProRule" id="PRU01091"/>
    </source>
</evidence>
<name>A0ABY0TES8_9PROT</name>